<sequence length="122" mass="14340">MKKIYVRYLVLVAVLCLQGMMFISFSNKENKKDKEIFVDVSKEKQDKNINDIFNYFNNIEGVKINSIDNEEKISMDITVNGSKDRIIKFLKDIENYNVTNYNISYVDKKFCLNLTVLGYKNL</sequence>
<evidence type="ECO:0000313" key="3">
    <source>
        <dbReference type="Proteomes" id="UP000783390"/>
    </source>
</evidence>
<organism evidence="2 3">
    <name type="scientific">Clostridium moniliforme</name>
    <dbReference type="NCBI Taxonomy" id="39489"/>
    <lineage>
        <taxon>Bacteria</taxon>
        <taxon>Bacillati</taxon>
        <taxon>Bacillota</taxon>
        <taxon>Clostridia</taxon>
        <taxon>Eubacteriales</taxon>
        <taxon>Clostridiaceae</taxon>
        <taxon>Clostridium</taxon>
    </lineage>
</organism>
<proteinExistence type="predicted"/>
<name>A0ABS4F0I0_9CLOT</name>
<gene>
    <name evidence="2" type="ORF">J2Z53_001330</name>
</gene>
<keyword evidence="1" id="KW-1133">Transmembrane helix</keyword>
<reference evidence="2 3" key="1">
    <citation type="submission" date="2021-03" db="EMBL/GenBank/DDBJ databases">
        <title>Genomic Encyclopedia of Type Strains, Phase IV (KMG-IV): sequencing the most valuable type-strain genomes for metagenomic binning, comparative biology and taxonomic classification.</title>
        <authorList>
            <person name="Goeker M."/>
        </authorList>
    </citation>
    <scope>NUCLEOTIDE SEQUENCE [LARGE SCALE GENOMIC DNA]</scope>
    <source>
        <strain evidence="2 3">DSM 3984</strain>
    </source>
</reference>
<accession>A0ABS4F0I0</accession>
<keyword evidence="3" id="KW-1185">Reference proteome</keyword>
<dbReference type="RefSeq" id="WP_209796644.1">
    <property type="nucleotide sequence ID" value="NZ_JAGGJZ010000003.1"/>
</dbReference>
<keyword evidence="1" id="KW-0472">Membrane</keyword>
<dbReference type="EMBL" id="JAGGJZ010000003">
    <property type="protein sequence ID" value="MBP1889747.1"/>
    <property type="molecule type" value="Genomic_DNA"/>
</dbReference>
<comment type="caution">
    <text evidence="2">The sequence shown here is derived from an EMBL/GenBank/DDBJ whole genome shotgun (WGS) entry which is preliminary data.</text>
</comment>
<feature type="transmembrane region" description="Helical" evidence="1">
    <location>
        <begin position="6"/>
        <end position="25"/>
    </location>
</feature>
<keyword evidence="1" id="KW-0812">Transmembrane</keyword>
<protein>
    <submittedName>
        <fullName evidence="2">Uncharacterized protein</fullName>
    </submittedName>
</protein>
<dbReference type="Proteomes" id="UP000783390">
    <property type="component" value="Unassembled WGS sequence"/>
</dbReference>
<evidence type="ECO:0000256" key="1">
    <source>
        <dbReference type="SAM" id="Phobius"/>
    </source>
</evidence>
<evidence type="ECO:0000313" key="2">
    <source>
        <dbReference type="EMBL" id="MBP1889747.1"/>
    </source>
</evidence>